<dbReference type="InterPro" id="IPR011701">
    <property type="entry name" value="MFS"/>
</dbReference>
<dbReference type="PANTHER" id="PTHR23508">
    <property type="entry name" value="CARBOXYLIC ACID TRANSPORTER PROTEIN HOMOLOG"/>
    <property type="match status" value="1"/>
</dbReference>
<protein>
    <submittedName>
        <fullName evidence="7">MFS transporter</fullName>
    </submittedName>
</protein>
<dbReference type="EMBL" id="BMTF01000053">
    <property type="protein sequence ID" value="GGV97548.1"/>
    <property type="molecule type" value="Genomic_DNA"/>
</dbReference>
<organism evidence="7 8">
    <name type="scientific">Streptomyces gelaticus</name>
    <dbReference type="NCBI Taxonomy" id="285446"/>
    <lineage>
        <taxon>Bacteria</taxon>
        <taxon>Bacillati</taxon>
        <taxon>Actinomycetota</taxon>
        <taxon>Actinomycetes</taxon>
        <taxon>Kitasatosporales</taxon>
        <taxon>Streptomycetaceae</taxon>
        <taxon>Streptomyces</taxon>
    </lineage>
</organism>
<evidence type="ECO:0000256" key="4">
    <source>
        <dbReference type="ARBA" id="ARBA00023136"/>
    </source>
</evidence>
<evidence type="ECO:0000256" key="2">
    <source>
        <dbReference type="ARBA" id="ARBA00022692"/>
    </source>
</evidence>
<dbReference type="Gene3D" id="1.20.1250.20">
    <property type="entry name" value="MFS general substrate transporter like domains"/>
    <property type="match status" value="1"/>
</dbReference>
<proteinExistence type="predicted"/>
<dbReference type="PANTHER" id="PTHR23508:SF10">
    <property type="entry name" value="CARBOXYLIC ACID TRANSPORTER PROTEIN HOMOLOG"/>
    <property type="match status" value="1"/>
</dbReference>
<dbReference type="PROSITE" id="PS50850">
    <property type="entry name" value="MFS"/>
    <property type="match status" value="1"/>
</dbReference>
<feature type="transmembrane region" description="Helical" evidence="5">
    <location>
        <begin position="110"/>
        <end position="131"/>
    </location>
</feature>
<dbReference type="RefSeq" id="WP_189548197.1">
    <property type="nucleotide sequence ID" value="NZ_BMTF01000053.1"/>
</dbReference>
<feature type="transmembrane region" description="Helical" evidence="5">
    <location>
        <begin position="143"/>
        <end position="167"/>
    </location>
</feature>
<keyword evidence="4 5" id="KW-0472">Membrane</keyword>
<evidence type="ECO:0000256" key="5">
    <source>
        <dbReference type="SAM" id="Phobius"/>
    </source>
</evidence>
<evidence type="ECO:0000259" key="6">
    <source>
        <dbReference type="PROSITE" id="PS50850"/>
    </source>
</evidence>
<evidence type="ECO:0000256" key="1">
    <source>
        <dbReference type="ARBA" id="ARBA00004651"/>
    </source>
</evidence>
<name>A0ABQ2W963_9ACTN</name>
<feature type="transmembrane region" description="Helical" evidence="5">
    <location>
        <begin position="54"/>
        <end position="73"/>
    </location>
</feature>
<comment type="caution">
    <text evidence="7">The sequence shown here is derived from an EMBL/GenBank/DDBJ whole genome shotgun (WGS) entry which is preliminary data.</text>
</comment>
<keyword evidence="3 5" id="KW-1133">Transmembrane helix</keyword>
<comment type="subcellular location">
    <subcellularLocation>
        <location evidence="1">Cell membrane</location>
        <topology evidence="1">Multi-pass membrane protein</topology>
    </subcellularLocation>
</comment>
<evidence type="ECO:0000313" key="7">
    <source>
        <dbReference type="EMBL" id="GGV97548.1"/>
    </source>
</evidence>
<dbReference type="InterPro" id="IPR005829">
    <property type="entry name" value="Sugar_transporter_CS"/>
</dbReference>
<gene>
    <name evidence="7" type="ORF">GCM10015535_69110</name>
</gene>
<feature type="domain" description="Major facilitator superfamily (MFS) profile" evidence="6">
    <location>
        <begin position="19"/>
        <end position="431"/>
    </location>
</feature>
<dbReference type="Pfam" id="PF07690">
    <property type="entry name" value="MFS_1"/>
    <property type="match status" value="1"/>
</dbReference>
<evidence type="ECO:0000313" key="8">
    <source>
        <dbReference type="Proteomes" id="UP000660675"/>
    </source>
</evidence>
<keyword evidence="2 5" id="KW-0812">Transmembrane</keyword>
<feature type="transmembrane region" description="Helical" evidence="5">
    <location>
        <begin position="173"/>
        <end position="193"/>
    </location>
</feature>
<keyword evidence="8" id="KW-1185">Reference proteome</keyword>
<feature type="transmembrane region" description="Helical" evidence="5">
    <location>
        <begin position="408"/>
        <end position="426"/>
    </location>
</feature>
<dbReference type="InterPro" id="IPR036259">
    <property type="entry name" value="MFS_trans_sf"/>
</dbReference>
<dbReference type="PROSITE" id="PS00217">
    <property type="entry name" value="SUGAR_TRANSPORT_2"/>
    <property type="match status" value="1"/>
</dbReference>
<feature type="transmembrane region" description="Helical" evidence="5">
    <location>
        <begin position="85"/>
        <end position="104"/>
    </location>
</feature>
<sequence length="444" mass="46653">MDLLAEIRRSRMSRFQIRAVAVALSLTLIDGFDVSVMAYAAPSLSRAWHIDPVTLGYLLSAGLFGMAAGSFFLTPAADRIGRRKLTLVSMTIVTLGMVLSVFSQDATQLIAFRVLTGLGVGGMMANLNVLVSEYASDTSRGSVIGIYAAGYPIGATIGGFAANPLIANFGWRAVFAAGAALSGIMLVISWRCLPESLDFLLTRRPADALDRTNAILAKLGRPALTEIPARPETQGPQGAAQEILTRPTRSQTLKLWAGYGCLVAAYYFANTWMPKIMASVSGDDALGVTVGTVANLGGIVGCFLFSALARRWRSRLLLVGALTAAAVAYALFGQVSSRTGVALAVVAILGMLTTAAIAGFYTVAPDVYTPVARATGMGWMIGVGRLVSITAPVLVGYLLSGGWAPQKIFLLFTIPLLASLLCVVALRKPLPRPLPPKPVAAAAE</sequence>
<feature type="transmembrane region" description="Helical" evidence="5">
    <location>
        <begin position="285"/>
        <end position="309"/>
    </location>
</feature>
<dbReference type="SUPFAM" id="SSF103473">
    <property type="entry name" value="MFS general substrate transporter"/>
    <property type="match status" value="1"/>
</dbReference>
<feature type="transmembrane region" description="Helical" evidence="5">
    <location>
        <begin position="255"/>
        <end position="273"/>
    </location>
</feature>
<feature type="transmembrane region" description="Helical" evidence="5">
    <location>
        <begin position="376"/>
        <end position="396"/>
    </location>
</feature>
<feature type="transmembrane region" description="Helical" evidence="5">
    <location>
        <begin position="316"/>
        <end position="335"/>
    </location>
</feature>
<feature type="transmembrane region" description="Helical" evidence="5">
    <location>
        <begin position="341"/>
        <end position="364"/>
    </location>
</feature>
<dbReference type="InterPro" id="IPR020846">
    <property type="entry name" value="MFS_dom"/>
</dbReference>
<reference evidence="8" key="1">
    <citation type="journal article" date="2019" name="Int. J. Syst. Evol. Microbiol.">
        <title>The Global Catalogue of Microorganisms (GCM) 10K type strain sequencing project: providing services to taxonomists for standard genome sequencing and annotation.</title>
        <authorList>
            <consortium name="The Broad Institute Genomics Platform"/>
            <consortium name="The Broad Institute Genome Sequencing Center for Infectious Disease"/>
            <person name="Wu L."/>
            <person name="Ma J."/>
        </authorList>
    </citation>
    <scope>NUCLEOTIDE SEQUENCE [LARGE SCALE GENOMIC DNA]</scope>
    <source>
        <strain evidence="8">JCM 4376</strain>
    </source>
</reference>
<dbReference type="Proteomes" id="UP000660675">
    <property type="component" value="Unassembled WGS sequence"/>
</dbReference>
<evidence type="ECO:0000256" key="3">
    <source>
        <dbReference type="ARBA" id="ARBA00022989"/>
    </source>
</evidence>
<accession>A0ABQ2W963</accession>